<dbReference type="AlphaFoldDB" id="A0A5B7HPE8"/>
<comment type="caution">
    <text evidence="1">The sequence shown here is derived from an EMBL/GenBank/DDBJ whole genome shotgun (WGS) entry which is preliminary data.</text>
</comment>
<gene>
    <name evidence="1" type="ORF">E2C01_065848</name>
</gene>
<proteinExistence type="predicted"/>
<dbReference type="Proteomes" id="UP000324222">
    <property type="component" value="Unassembled WGS sequence"/>
</dbReference>
<organism evidence="1 2">
    <name type="scientific">Portunus trituberculatus</name>
    <name type="common">Swimming crab</name>
    <name type="synonym">Neptunus trituberculatus</name>
    <dbReference type="NCBI Taxonomy" id="210409"/>
    <lineage>
        <taxon>Eukaryota</taxon>
        <taxon>Metazoa</taxon>
        <taxon>Ecdysozoa</taxon>
        <taxon>Arthropoda</taxon>
        <taxon>Crustacea</taxon>
        <taxon>Multicrustacea</taxon>
        <taxon>Malacostraca</taxon>
        <taxon>Eumalacostraca</taxon>
        <taxon>Eucarida</taxon>
        <taxon>Decapoda</taxon>
        <taxon>Pleocyemata</taxon>
        <taxon>Brachyura</taxon>
        <taxon>Eubrachyura</taxon>
        <taxon>Portunoidea</taxon>
        <taxon>Portunidae</taxon>
        <taxon>Portuninae</taxon>
        <taxon>Portunus</taxon>
    </lineage>
</organism>
<evidence type="ECO:0000313" key="1">
    <source>
        <dbReference type="EMBL" id="MPC71569.1"/>
    </source>
</evidence>
<protein>
    <submittedName>
        <fullName evidence="1">Uncharacterized protein</fullName>
    </submittedName>
</protein>
<reference evidence="1 2" key="1">
    <citation type="submission" date="2019-05" db="EMBL/GenBank/DDBJ databases">
        <title>Another draft genome of Portunus trituberculatus and its Hox gene families provides insights of decapod evolution.</title>
        <authorList>
            <person name="Jeong J.-H."/>
            <person name="Song I."/>
            <person name="Kim S."/>
            <person name="Choi T."/>
            <person name="Kim D."/>
            <person name="Ryu S."/>
            <person name="Kim W."/>
        </authorList>
    </citation>
    <scope>NUCLEOTIDE SEQUENCE [LARGE SCALE GENOMIC DNA]</scope>
    <source>
        <tissue evidence="1">Muscle</tissue>
    </source>
</reference>
<evidence type="ECO:0000313" key="2">
    <source>
        <dbReference type="Proteomes" id="UP000324222"/>
    </source>
</evidence>
<keyword evidence="2" id="KW-1185">Reference proteome</keyword>
<accession>A0A5B7HPE8</accession>
<name>A0A5B7HPE8_PORTR</name>
<dbReference type="EMBL" id="VSRR010033124">
    <property type="protein sequence ID" value="MPC71569.1"/>
    <property type="molecule type" value="Genomic_DNA"/>
</dbReference>
<sequence length="24" mass="2582">MLSFSFTETSQSLPSCVISIPGSY</sequence>